<reference evidence="2" key="1">
    <citation type="journal article" date="2012" name="Proc. Natl. Acad. Sci. U.S.A.">
        <title>Antigenic diversity is generated by distinct evolutionary mechanisms in African trypanosome species.</title>
        <authorList>
            <person name="Jackson A.P."/>
            <person name="Berry A."/>
            <person name="Aslett M."/>
            <person name="Allison H.C."/>
            <person name="Burton P."/>
            <person name="Vavrova-Anderson J."/>
            <person name="Brown R."/>
            <person name="Browne H."/>
            <person name="Corton N."/>
            <person name="Hauser H."/>
            <person name="Gamble J."/>
            <person name="Gilderthorp R."/>
            <person name="Marcello L."/>
            <person name="McQuillan J."/>
            <person name="Otto T.D."/>
            <person name="Quail M.A."/>
            <person name="Sanders M.J."/>
            <person name="van Tonder A."/>
            <person name="Ginger M.L."/>
            <person name="Field M.C."/>
            <person name="Barry J.D."/>
            <person name="Hertz-Fowler C."/>
            <person name="Berriman M."/>
        </authorList>
    </citation>
    <scope>NUCLEOTIDE SEQUENCE</scope>
    <source>
        <strain evidence="2">IL3000</strain>
    </source>
</reference>
<evidence type="ECO:0000256" key="1">
    <source>
        <dbReference type="SAM" id="Phobius"/>
    </source>
</evidence>
<protein>
    <submittedName>
        <fullName evidence="2">Uncharacterized protein TCIL3000_11_10040</fullName>
    </submittedName>
</protein>
<keyword evidence="1" id="KW-1133">Transmembrane helix</keyword>
<proteinExistence type="predicted"/>
<keyword evidence="1" id="KW-0472">Membrane</keyword>
<feature type="transmembrane region" description="Helical" evidence="1">
    <location>
        <begin position="111"/>
        <end position="132"/>
    </location>
</feature>
<keyword evidence="1" id="KW-0812">Transmembrane</keyword>
<accession>G0V1L1</accession>
<evidence type="ECO:0000313" key="2">
    <source>
        <dbReference type="EMBL" id="CCC95532.1"/>
    </source>
</evidence>
<dbReference type="VEuPathDB" id="TriTrypDB:TcIL3000.11.10040"/>
<organism evidence="2">
    <name type="scientific">Trypanosoma congolense (strain IL3000)</name>
    <dbReference type="NCBI Taxonomy" id="1068625"/>
    <lineage>
        <taxon>Eukaryota</taxon>
        <taxon>Discoba</taxon>
        <taxon>Euglenozoa</taxon>
        <taxon>Kinetoplastea</taxon>
        <taxon>Metakinetoplastina</taxon>
        <taxon>Trypanosomatida</taxon>
        <taxon>Trypanosomatidae</taxon>
        <taxon>Trypanosoma</taxon>
        <taxon>Nannomonas</taxon>
    </lineage>
</organism>
<dbReference type="EMBL" id="HE575324">
    <property type="protein sequence ID" value="CCC95532.1"/>
    <property type="molecule type" value="Genomic_DNA"/>
</dbReference>
<name>G0V1L1_TRYCI</name>
<dbReference type="AlphaFoldDB" id="G0V1L1"/>
<gene>
    <name evidence="2" type="ORF">TCIL3000_11_10040</name>
</gene>
<sequence>MDGLYVSAKAQFHQLATHISLYHEDASPAHRALAESCLQHMGLRPGRFVFWNVPGMSGYFSKALPLDIHGGHVLVDEAAVGEAAGTFGVLRYAYLAAAARARAGGRWRYDFVTMNVTLGMGSLSGFAALFFGRRHWLWMRRRPVGAVGAAITIGFVTAAGSRQLIRVLGVGITHARNTNRRALERLQCVDCCDDVTQYTEQRREELEAHKLPQQQPGMPPLPESTTRHFERLSALQLQLLKTNLDEIRAARRRANSRLCDVHRNLRENAGYAATALLPIRSADVKLASERATGALSEG</sequence>